<proteinExistence type="predicted"/>
<accession>A0ABP7HKY0</accession>
<keyword evidence="3" id="KW-1185">Reference proteome</keyword>
<dbReference type="RefSeq" id="WP_237334611.1">
    <property type="nucleotide sequence ID" value="NZ_BAABCM010000001.1"/>
</dbReference>
<reference evidence="3" key="1">
    <citation type="journal article" date="2019" name="Int. J. Syst. Evol. Microbiol.">
        <title>The Global Catalogue of Microorganisms (GCM) 10K type strain sequencing project: providing services to taxonomists for standard genome sequencing and annotation.</title>
        <authorList>
            <consortium name="The Broad Institute Genomics Platform"/>
            <consortium name="The Broad Institute Genome Sequencing Center for Infectious Disease"/>
            <person name="Wu L."/>
            <person name="Ma J."/>
        </authorList>
    </citation>
    <scope>NUCLEOTIDE SEQUENCE [LARGE SCALE GENOMIC DNA]</scope>
    <source>
        <strain evidence="3">JCM 17017</strain>
    </source>
</reference>
<comment type="caution">
    <text evidence="2">The sequence shown here is derived from an EMBL/GenBank/DDBJ whole genome shotgun (WGS) entry which is preliminary data.</text>
</comment>
<evidence type="ECO:0000256" key="1">
    <source>
        <dbReference type="SAM" id="Phobius"/>
    </source>
</evidence>
<dbReference type="EMBL" id="BAABCM010000001">
    <property type="protein sequence ID" value="GAA3795547.1"/>
    <property type="molecule type" value="Genomic_DNA"/>
</dbReference>
<evidence type="ECO:0008006" key="4">
    <source>
        <dbReference type="Google" id="ProtNLM"/>
    </source>
</evidence>
<gene>
    <name evidence="2" type="ORF">GCM10022380_10670</name>
</gene>
<sequence>MTTSTRGRWTGWWYLPVTILSLGILAWVPFVHAAVRLRRPRIHLWAVLYFAVLVAVLAVLPPGDRTSTPADDTRSVIGGAVMIAMIALASVQQHFLRRRGSTPRPAAPPEDPAVARVKAARERRRQARELAANDPAMARELRIGRPDLPRDYDDGGLVDLNAAPATAIAQTCAVDPAVAQQIVDARAGVRFSAVDDVFALTELPLDTWDAIRERGIVI</sequence>
<evidence type="ECO:0000313" key="2">
    <source>
        <dbReference type="EMBL" id="GAA3795547.1"/>
    </source>
</evidence>
<organism evidence="2 3">
    <name type="scientific">Amycolatopsis tucumanensis</name>
    <dbReference type="NCBI Taxonomy" id="401106"/>
    <lineage>
        <taxon>Bacteria</taxon>
        <taxon>Bacillati</taxon>
        <taxon>Actinomycetota</taxon>
        <taxon>Actinomycetes</taxon>
        <taxon>Pseudonocardiales</taxon>
        <taxon>Pseudonocardiaceae</taxon>
        <taxon>Amycolatopsis</taxon>
    </lineage>
</organism>
<feature type="transmembrane region" description="Helical" evidence="1">
    <location>
        <begin position="73"/>
        <end position="91"/>
    </location>
</feature>
<name>A0ABP7HKY0_9PSEU</name>
<keyword evidence="1" id="KW-1133">Transmembrane helix</keyword>
<dbReference type="SUPFAM" id="SSF81585">
    <property type="entry name" value="PsbU/PolX domain-like"/>
    <property type="match status" value="1"/>
</dbReference>
<keyword evidence="1" id="KW-0472">Membrane</keyword>
<feature type="transmembrane region" description="Helical" evidence="1">
    <location>
        <begin position="42"/>
        <end position="61"/>
    </location>
</feature>
<evidence type="ECO:0000313" key="3">
    <source>
        <dbReference type="Proteomes" id="UP001501624"/>
    </source>
</evidence>
<protein>
    <recommendedName>
        <fullName evidence="4">Helix-hairpin-helix domain-containing protein</fullName>
    </recommendedName>
</protein>
<keyword evidence="1" id="KW-0812">Transmembrane</keyword>
<feature type="transmembrane region" description="Helical" evidence="1">
    <location>
        <begin position="12"/>
        <end position="35"/>
    </location>
</feature>
<dbReference type="Proteomes" id="UP001501624">
    <property type="component" value="Unassembled WGS sequence"/>
</dbReference>